<reference evidence="1 2" key="1">
    <citation type="submission" date="2016-12" db="EMBL/GenBank/DDBJ databases">
        <title>Domibacillus antri genome sequencing.</title>
        <authorList>
            <person name="Verma A."/>
            <person name="Krishnamurthi S."/>
        </authorList>
    </citation>
    <scope>NUCLEOTIDE SEQUENCE [LARGE SCALE GENOMIC DNA]</scope>
    <source>
        <strain evidence="1 2">XD80</strain>
    </source>
</reference>
<evidence type="ECO:0000313" key="2">
    <source>
        <dbReference type="Proteomes" id="UP000185568"/>
    </source>
</evidence>
<dbReference type="Proteomes" id="UP000185568">
    <property type="component" value="Unassembled WGS sequence"/>
</dbReference>
<dbReference type="STRING" id="1714264.BTO30_04150"/>
<protein>
    <submittedName>
        <fullName evidence="1">Sporulation protein SpoOM</fullName>
    </submittedName>
</protein>
<name>A0A1Q8Q795_9BACI</name>
<organism evidence="1 2">
    <name type="scientific">Domibacillus antri</name>
    <dbReference type="NCBI Taxonomy" id="1714264"/>
    <lineage>
        <taxon>Bacteria</taxon>
        <taxon>Bacillati</taxon>
        <taxon>Bacillota</taxon>
        <taxon>Bacilli</taxon>
        <taxon>Bacillales</taxon>
        <taxon>Bacillaceae</taxon>
        <taxon>Domibacillus</taxon>
    </lineage>
</organism>
<dbReference type="PANTHER" id="PTHR40053:SF1">
    <property type="entry name" value="SPORULATION-CONTROL PROTEIN SPO0M"/>
    <property type="match status" value="1"/>
</dbReference>
<accession>A0A1Q8Q795</accession>
<proteinExistence type="predicted"/>
<comment type="caution">
    <text evidence="1">The sequence shown here is derived from an EMBL/GenBank/DDBJ whole genome shotgun (WGS) entry which is preliminary data.</text>
</comment>
<dbReference type="RefSeq" id="WP_075397461.1">
    <property type="nucleotide sequence ID" value="NZ_MSDU01000008.1"/>
</dbReference>
<dbReference type="AlphaFoldDB" id="A0A1Q8Q795"/>
<sequence>MALFNKVLASIGIGSAKVDTKLEKTVYTAGEIMRGVVEVKGGNIEQQIDSIYLSVMTTYVRETDDKKVTDHAAVFKRKLNEPFTIGAGETREFPIDLELPHETPITQGKTRVWVETGLDIKQAVDPGDKDYIEVRATPIAEAVLEAVRSLGFRLREVECQQPSRHARGKYPFVQEFEFVPVSGDYKGKLDELEVTFIEQAAHEVTLLMQVDRRARGLGGFLSEAMGTDETNVRLRIGKHDLPAIESKLNETISRFA</sequence>
<dbReference type="OrthoDB" id="2351239at2"/>
<dbReference type="PANTHER" id="PTHR40053">
    <property type="entry name" value="SPORULATION-CONTROL PROTEIN SPO0M"/>
    <property type="match status" value="1"/>
</dbReference>
<keyword evidence="2" id="KW-1185">Reference proteome</keyword>
<dbReference type="EMBL" id="MSDU01000008">
    <property type="protein sequence ID" value="OLN23171.1"/>
    <property type="molecule type" value="Genomic_DNA"/>
</dbReference>
<gene>
    <name evidence="1" type="ORF">BTO30_04150</name>
</gene>
<evidence type="ECO:0000313" key="1">
    <source>
        <dbReference type="EMBL" id="OLN23171.1"/>
    </source>
</evidence>
<dbReference type="InterPro" id="IPR009776">
    <property type="entry name" value="Spore_0_M"/>
</dbReference>
<dbReference type="Pfam" id="PF07070">
    <property type="entry name" value="Spo0M"/>
    <property type="match status" value="1"/>
</dbReference>